<dbReference type="GO" id="GO:0016887">
    <property type="term" value="F:ATP hydrolysis activity"/>
    <property type="evidence" value="ECO:0007669"/>
    <property type="project" value="TreeGrafter"/>
</dbReference>
<feature type="domain" description="AAA+ ATPase" evidence="4">
    <location>
        <begin position="167"/>
        <end position="295"/>
    </location>
</feature>
<dbReference type="SMART" id="SM00382">
    <property type="entry name" value="AAA"/>
    <property type="match status" value="1"/>
</dbReference>
<dbReference type="Proteomes" id="UP000176404">
    <property type="component" value="Unassembled WGS sequence"/>
</dbReference>
<accession>A0A1F8B884</accession>
<dbReference type="PANTHER" id="PTHR30258:SF2">
    <property type="entry name" value="COMG OPERON PROTEIN 1"/>
    <property type="match status" value="1"/>
</dbReference>
<dbReference type="SUPFAM" id="SSF52540">
    <property type="entry name" value="P-loop containing nucleoside triphosphate hydrolases"/>
    <property type="match status" value="1"/>
</dbReference>
<dbReference type="CDD" id="cd01129">
    <property type="entry name" value="PulE-GspE-like"/>
    <property type="match status" value="1"/>
</dbReference>
<reference evidence="5 6" key="1">
    <citation type="journal article" date="2016" name="Nat. Commun.">
        <title>Thousands of microbial genomes shed light on interconnected biogeochemical processes in an aquifer system.</title>
        <authorList>
            <person name="Anantharaman K."/>
            <person name="Brown C.T."/>
            <person name="Hug L.A."/>
            <person name="Sharon I."/>
            <person name="Castelle C.J."/>
            <person name="Probst A.J."/>
            <person name="Thomas B.C."/>
            <person name="Singh A."/>
            <person name="Wilkins M.J."/>
            <person name="Karaoz U."/>
            <person name="Brodie E.L."/>
            <person name="Williams K.H."/>
            <person name="Hubbard S.S."/>
            <person name="Banfield J.F."/>
        </authorList>
    </citation>
    <scope>NUCLEOTIDE SEQUENCE [LARGE SCALE GENOMIC DNA]</scope>
</reference>
<dbReference type="InterPro" id="IPR001482">
    <property type="entry name" value="T2SS/T4SS_dom"/>
</dbReference>
<gene>
    <name evidence="5" type="ORF">A2892_04750</name>
</gene>
<comment type="similarity">
    <text evidence="1">Belongs to the GSP E family.</text>
</comment>
<keyword evidence="2" id="KW-0547">Nucleotide-binding</keyword>
<dbReference type="AlphaFoldDB" id="A0A1F8B884"/>
<evidence type="ECO:0000256" key="2">
    <source>
        <dbReference type="ARBA" id="ARBA00022741"/>
    </source>
</evidence>
<name>A0A1F8B884_9BACT</name>
<dbReference type="Gene3D" id="3.30.450.90">
    <property type="match status" value="1"/>
</dbReference>
<dbReference type="Pfam" id="PF00437">
    <property type="entry name" value="T2SSE"/>
    <property type="match status" value="1"/>
</dbReference>
<dbReference type="GO" id="GO:0005886">
    <property type="term" value="C:plasma membrane"/>
    <property type="evidence" value="ECO:0007669"/>
    <property type="project" value="TreeGrafter"/>
</dbReference>
<dbReference type="GO" id="GO:0005524">
    <property type="term" value="F:ATP binding"/>
    <property type="evidence" value="ECO:0007669"/>
    <property type="project" value="UniProtKB-KW"/>
</dbReference>
<dbReference type="PANTHER" id="PTHR30258">
    <property type="entry name" value="TYPE II SECRETION SYSTEM PROTEIN GSPE-RELATED"/>
    <property type="match status" value="1"/>
</dbReference>
<evidence type="ECO:0000256" key="1">
    <source>
        <dbReference type="ARBA" id="ARBA00006611"/>
    </source>
</evidence>
<evidence type="ECO:0000256" key="3">
    <source>
        <dbReference type="ARBA" id="ARBA00022840"/>
    </source>
</evidence>
<dbReference type="STRING" id="1802517.A2892_04750"/>
<comment type="caution">
    <text evidence="5">The sequence shown here is derived from an EMBL/GenBank/DDBJ whole genome shotgun (WGS) entry which is preliminary data.</text>
</comment>
<evidence type="ECO:0000259" key="4">
    <source>
        <dbReference type="SMART" id="SM00382"/>
    </source>
</evidence>
<proteinExistence type="inferred from homology"/>
<dbReference type="InterPro" id="IPR003593">
    <property type="entry name" value="AAA+_ATPase"/>
</dbReference>
<organism evidence="5 6">
    <name type="scientific">Candidatus Woesebacteria bacterium RIFCSPLOWO2_01_FULL_39_10b</name>
    <dbReference type="NCBI Taxonomy" id="1802517"/>
    <lineage>
        <taxon>Bacteria</taxon>
        <taxon>Candidatus Woeseibacteriota</taxon>
    </lineage>
</organism>
<dbReference type="EMBL" id="MGHD01000006">
    <property type="protein sequence ID" value="OGM60254.1"/>
    <property type="molecule type" value="Genomic_DNA"/>
</dbReference>
<keyword evidence="3" id="KW-0067">ATP-binding</keyword>
<evidence type="ECO:0000313" key="6">
    <source>
        <dbReference type="Proteomes" id="UP000176404"/>
    </source>
</evidence>
<dbReference type="InterPro" id="IPR027417">
    <property type="entry name" value="P-loop_NTPase"/>
</dbReference>
<sequence>MRDSHNSSLPGEEEKILRTPAFDEAFSAYSSDPPKFLDKILAESINLSSSDILFEPREEYVEVRLRIDGVLYEIGKINQDAYLQLTSRIKVLSSLDPTEKRKVQEGQYAIRDYQGVIVNLRVEIAQTTSGELIVIRVHKKETIVMSVTELGFSKVALENFQNMLKKRSGLILVCGPTGCGKTTTLYSTIAKLNESEEYNVMTIEDPIEFKLEKVNQMQVAKEVGFTFADGLKTILRLSPDIIFVGEIRDRETAEIAVESGLTGILVLSTLHAQDSVGAFIRLLDLGIELYLLKSALNGIIAQRLVRKLCLNCRIGYQPTQVEVDFFQKVIGHPPKQLMKGKGCSACQNLGYKGRMGIFEVLPITLRVRELLKSGVNEEELKEKLGKEDFFVTLLKDGLEKTEQGLTSFDEVIKNSLRVV</sequence>
<protein>
    <recommendedName>
        <fullName evidence="4">AAA+ ATPase domain-containing protein</fullName>
    </recommendedName>
</protein>
<dbReference type="Gene3D" id="3.40.50.300">
    <property type="entry name" value="P-loop containing nucleotide triphosphate hydrolases"/>
    <property type="match status" value="1"/>
</dbReference>
<evidence type="ECO:0000313" key="5">
    <source>
        <dbReference type="EMBL" id="OGM60254.1"/>
    </source>
</evidence>